<dbReference type="AlphaFoldDB" id="A0AAV9BZI9"/>
<sequence>MLLVSPISILMRSQLKGMSAVERVSLNEKSVLESDIDPLGVREQIVNYRISHEESSIKGDSSVYRPTDAHDVSPTHGNNSRGQDLNLSLTI</sequence>
<accession>A0AAV9BZI9</accession>
<evidence type="ECO:0000313" key="2">
    <source>
        <dbReference type="EMBL" id="KAK1281799.1"/>
    </source>
</evidence>
<gene>
    <name evidence="2" type="ORF">QJS10_CPB22g00366</name>
</gene>
<comment type="caution">
    <text evidence="2">The sequence shown here is derived from an EMBL/GenBank/DDBJ whole genome shotgun (WGS) entry which is preliminary data.</text>
</comment>
<organism evidence="2 3">
    <name type="scientific">Acorus calamus</name>
    <name type="common">Sweet flag</name>
    <dbReference type="NCBI Taxonomy" id="4465"/>
    <lineage>
        <taxon>Eukaryota</taxon>
        <taxon>Viridiplantae</taxon>
        <taxon>Streptophyta</taxon>
        <taxon>Embryophyta</taxon>
        <taxon>Tracheophyta</taxon>
        <taxon>Spermatophyta</taxon>
        <taxon>Magnoliopsida</taxon>
        <taxon>Liliopsida</taxon>
        <taxon>Acoraceae</taxon>
        <taxon>Acorus</taxon>
    </lineage>
</organism>
<name>A0AAV9BZI9_ACOCL</name>
<evidence type="ECO:0000256" key="1">
    <source>
        <dbReference type="SAM" id="MobiDB-lite"/>
    </source>
</evidence>
<keyword evidence="3" id="KW-1185">Reference proteome</keyword>
<protein>
    <submittedName>
        <fullName evidence="2">Uncharacterized protein</fullName>
    </submittedName>
</protein>
<dbReference type="Proteomes" id="UP001180020">
    <property type="component" value="Unassembled WGS sequence"/>
</dbReference>
<proteinExistence type="predicted"/>
<dbReference type="EMBL" id="JAUJYO010000022">
    <property type="protein sequence ID" value="KAK1281799.1"/>
    <property type="molecule type" value="Genomic_DNA"/>
</dbReference>
<reference evidence="2" key="1">
    <citation type="journal article" date="2023" name="Nat. Commun.">
        <title>Diploid and tetraploid genomes of Acorus and the evolution of monocots.</title>
        <authorList>
            <person name="Ma L."/>
            <person name="Liu K.W."/>
            <person name="Li Z."/>
            <person name="Hsiao Y.Y."/>
            <person name="Qi Y."/>
            <person name="Fu T."/>
            <person name="Tang G.D."/>
            <person name="Zhang D."/>
            <person name="Sun W.H."/>
            <person name="Liu D.K."/>
            <person name="Li Y."/>
            <person name="Chen G.Z."/>
            <person name="Liu X.D."/>
            <person name="Liao X.Y."/>
            <person name="Jiang Y.T."/>
            <person name="Yu X."/>
            <person name="Hao Y."/>
            <person name="Huang J."/>
            <person name="Zhao X.W."/>
            <person name="Ke S."/>
            <person name="Chen Y.Y."/>
            <person name="Wu W.L."/>
            <person name="Hsu J.L."/>
            <person name="Lin Y.F."/>
            <person name="Huang M.D."/>
            <person name="Li C.Y."/>
            <person name="Huang L."/>
            <person name="Wang Z.W."/>
            <person name="Zhao X."/>
            <person name="Zhong W.Y."/>
            <person name="Peng D.H."/>
            <person name="Ahmad S."/>
            <person name="Lan S."/>
            <person name="Zhang J.S."/>
            <person name="Tsai W.C."/>
            <person name="Van de Peer Y."/>
            <person name="Liu Z.J."/>
        </authorList>
    </citation>
    <scope>NUCLEOTIDE SEQUENCE</scope>
    <source>
        <strain evidence="2">CP</strain>
    </source>
</reference>
<feature type="region of interest" description="Disordered" evidence="1">
    <location>
        <begin position="53"/>
        <end position="91"/>
    </location>
</feature>
<evidence type="ECO:0000313" key="3">
    <source>
        <dbReference type="Proteomes" id="UP001180020"/>
    </source>
</evidence>
<reference evidence="2" key="2">
    <citation type="submission" date="2023-06" db="EMBL/GenBank/DDBJ databases">
        <authorList>
            <person name="Ma L."/>
            <person name="Liu K.-W."/>
            <person name="Li Z."/>
            <person name="Hsiao Y.-Y."/>
            <person name="Qi Y."/>
            <person name="Fu T."/>
            <person name="Tang G."/>
            <person name="Zhang D."/>
            <person name="Sun W.-H."/>
            <person name="Liu D.-K."/>
            <person name="Li Y."/>
            <person name="Chen G.-Z."/>
            <person name="Liu X.-D."/>
            <person name="Liao X.-Y."/>
            <person name="Jiang Y.-T."/>
            <person name="Yu X."/>
            <person name="Hao Y."/>
            <person name="Huang J."/>
            <person name="Zhao X.-W."/>
            <person name="Ke S."/>
            <person name="Chen Y.-Y."/>
            <person name="Wu W.-L."/>
            <person name="Hsu J.-L."/>
            <person name="Lin Y.-F."/>
            <person name="Huang M.-D."/>
            <person name="Li C.-Y."/>
            <person name="Huang L."/>
            <person name="Wang Z.-W."/>
            <person name="Zhao X."/>
            <person name="Zhong W.-Y."/>
            <person name="Peng D.-H."/>
            <person name="Ahmad S."/>
            <person name="Lan S."/>
            <person name="Zhang J.-S."/>
            <person name="Tsai W.-C."/>
            <person name="Van De Peer Y."/>
            <person name="Liu Z.-J."/>
        </authorList>
    </citation>
    <scope>NUCLEOTIDE SEQUENCE</scope>
    <source>
        <strain evidence="2">CP</strain>
        <tissue evidence="2">Leaves</tissue>
    </source>
</reference>
<feature type="compositionally biased region" description="Polar residues" evidence="1">
    <location>
        <begin position="75"/>
        <end position="91"/>
    </location>
</feature>